<dbReference type="Pfam" id="PF11279">
    <property type="entry name" value="DUF3080"/>
    <property type="match status" value="1"/>
</dbReference>
<dbReference type="AlphaFoldDB" id="A0A0B8PK46"/>
<evidence type="ECO:0008006" key="3">
    <source>
        <dbReference type="Google" id="ProtNLM"/>
    </source>
</evidence>
<dbReference type="Proteomes" id="UP000031670">
    <property type="component" value="Unassembled WGS sequence"/>
</dbReference>
<protein>
    <recommendedName>
        <fullName evidence="3">DUF3080 domain-containing protein</fullName>
    </recommendedName>
</protein>
<dbReference type="InterPro" id="IPR021431">
    <property type="entry name" value="DUF3080"/>
</dbReference>
<name>A0A0B8PK46_9VIBR</name>
<dbReference type="PROSITE" id="PS51257">
    <property type="entry name" value="PROKAR_LIPOPROTEIN"/>
    <property type="match status" value="1"/>
</dbReference>
<reference evidence="1 2" key="2">
    <citation type="submission" date="2015-01" db="EMBL/GenBank/DDBJ databases">
        <authorList>
            <consortium name="NBRP consortium"/>
            <person name="Sawabe T."/>
            <person name="Meirelles P."/>
            <person name="Feng G."/>
            <person name="Sayaka M."/>
            <person name="Hattori M."/>
            <person name="Ohkuma M."/>
        </authorList>
    </citation>
    <scope>NUCLEOTIDE SEQUENCE [LARGE SCALE GENOMIC DNA]</scope>
    <source>
        <strain evidence="1 2">JCM19232</strain>
    </source>
</reference>
<evidence type="ECO:0000313" key="2">
    <source>
        <dbReference type="Proteomes" id="UP000031670"/>
    </source>
</evidence>
<dbReference type="EMBL" id="BBSA01000009">
    <property type="protein sequence ID" value="GAM63463.1"/>
    <property type="molecule type" value="Genomic_DNA"/>
</dbReference>
<sequence>MLKRYLVIVFLFLTGCEPVTVEDKFEDYLQRISNVQQQQSPALDLPRHEYPRKRDLYIEPPRHSVGLMDSLQLSECQLLSLIAERNTVLGKVQDQFRNLEYQVNLLSGLKECIDSNELDADFASEVYQIYQAKWQELPIHISNTLYTSDAMYANAYSNLWYSKESNRGLIALRDTLKEHNQLNQMHQQGDLMQGFSILSLQEEVEKFDQMGRITKALQESGYYLNVTTKQLKSYDHEVFCGLNRDPTRYQRLKNVFFTYYIAEIQPYLADLNSAYQTLSPYLSVLYTKNLPEHLQHPILNAYKDYKVASVNHAQYWITLFERCGDRVGRQEKLE</sequence>
<evidence type="ECO:0000313" key="1">
    <source>
        <dbReference type="EMBL" id="GAM63463.1"/>
    </source>
</evidence>
<gene>
    <name evidence="1" type="ORF">JCM19232_2443</name>
</gene>
<comment type="caution">
    <text evidence="1">The sequence shown here is derived from an EMBL/GenBank/DDBJ whole genome shotgun (WGS) entry which is preliminary data.</text>
</comment>
<proteinExistence type="predicted"/>
<reference evidence="1 2" key="1">
    <citation type="submission" date="2015-01" db="EMBL/GenBank/DDBJ databases">
        <title>Vibrio sp. C5 JCM 19232 whole genome shotgun sequence.</title>
        <authorList>
            <person name="Sawabe T."/>
            <person name="Meirelles P."/>
            <person name="Feng G."/>
            <person name="Sayaka M."/>
            <person name="Hattori M."/>
            <person name="Ohkuma M."/>
        </authorList>
    </citation>
    <scope>NUCLEOTIDE SEQUENCE [LARGE SCALE GENOMIC DNA]</scope>
    <source>
        <strain evidence="1 2">JCM19232</strain>
    </source>
</reference>
<organism evidence="1 2">
    <name type="scientific">Vibrio ishigakensis</name>
    <dbReference type="NCBI Taxonomy" id="1481914"/>
    <lineage>
        <taxon>Bacteria</taxon>
        <taxon>Pseudomonadati</taxon>
        <taxon>Pseudomonadota</taxon>
        <taxon>Gammaproteobacteria</taxon>
        <taxon>Vibrionales</taxon>
        <taxon>Vibrionaceae</taxon>
        <taxon>Vibrio</taxon>
    </lineage>
</organism>
<accession>A0A0B8PK46</accession>